<dbReference type="AlphaFoldDB" id="A0A099ZQZ7"/>
<organism evidence="1 2">
    <name type="scientific">Tinamus guttatus</name>
    <name type="common">White-throated tinamou</name>
    <dbReference type="NCBI Taxonomy" id="94827"/>
    <lineage>
        <taxon>Eukaryota</taxon>
        <taxon>Metazoa</taxon>
        <taxon>Chordata</taxon>
        <taxon>Craniata</taxon>
        <taxon>Vertebrata</taxon>
        <taxon>Euteleostomi</taxon>
        <taxon>Archelosauria</taxon>
        <taxon>Archosauria</taxon>
        <taxon>Dinosauria</taxon>
        <taxon>Saurischia</taxon>
        <taxon>Theropoda</taxon>
        <taxon>Coelurosauria</taxon>
        <taxon>Aves</taxon>
        <taxon>Palaeognathae</taxon>
        <taxon>Tinamiformes</taxon>
        <taxon>Tinamidae</taxon>
        <taxon>Tinamus</taxon>
    </lineage>
</organism>
<proteinExistence type="predicted"/>
<dbReference type="EMBL" id="KL897287">
    <property type="protein sequence ID" value="KGL84291.1"/>
    <property type="molecule type" value="Genomic_DNA"/>
</dbReference>
<sequence>NGLKLCQRRSRLDIRKNFYTERVVKHWNRLPKEVVESPSLAVFKKRVDDSIMDMV</sequence>
<name>A0A099ZQZ7_TINGU</name>
<reference evidence="1 2" key="1">
    <citation type="submission" date="2014-06" db="EMBL/GenBank/DDBJ databases">
        <title>Genome evolution of avian class.</title>
        <authorList>
            <person name="Zhang G."/>
            <person name="Li C."/>
        </authorList>
    </citation>
    <scope>NUCLEOTIDE SEQUENCE [LARGE SCALE GENOMIC DNA]</scope>
    <source>
        <strain evidence="1">BGI_N309</strain>
    </source>
</reference>
<accession>A0A099ZQZ7</accession>
<protein>
    <submittedName>
        <fullName evidence="1">Uncharacterized protein</fullName>
    </submittedName>
</protein>
<gene>
    <name evidence="1" type="ORF">N309_03903</name>
</gene>
<keyword evidence="2" id="KW-1185">Reference proteome</keyword>
<evidence type="ECO:0000313" key="2">
    <source>
        <dbReference type="Proteomes" id="UP000053641"/>
    </source>
</evidence>
<dbReference type="Proteomes" id="UP000053641">
    <property type="component" value="Unassembled WGS sequence"/>
</dbReference>
<evidence type="ECO:0000313" key="1">
    <source>
        <dbReference type="EMBL" id="KGL84291.1"/>
    </source>
</evidence>
<feature type="non-terminal residue" evidence="1">
    <location>
        <position position="1"/>
    </location>
</feature>
<feature type="non-terminal residue" evidence="1">
    <location>
        <position position="55"/>
    </location>
</feature>
<dbReference type="STRING" id="94827.A0A099ZQZ7"/>